<dbReference type="PROSITE" id="PS00010">
    <property type="entry name" value="ASX_HYDROXYL"/>
    <property type="match status" value="2"/>
</dbReference>
<keyword evidence="4" id="KW-1015">Disulfide bond</keyword>
<feature type="domain" description="EGF-like" evidence="6">
    <location>
        <begin position="28"/>
        <end position="67"/>
    </location>
</feature>
<keyword evidence="7" id="KW-1185">Reference proteome</keyword>
<evidence type="ECO:0000313" key="8">
    <source>
        <dbReference type="WBParaSite" id="HPBE_0000530801-mRNA-1"/>
    </source>
</evidence>
<dbReference type="InterPro" id="IPR000742">
    <property type="entry name" value="EGF"/>
</dbReference>
<dbReference type="CDD" id="cd00054">
    <property type="entry name" value="EGF_CA"/>
    <property type="match status" value="2"/>
</dbReference>
<evidence type="ECO:0000256" key="3">
    <source>
        <dbReference type="ARBA" id="ARBA00022737"/>
    </source>
</evidence>
<comment type="caution">
    <text evidence="5">Lacks conserved residue(s) required for the propagation of feature annotation.</text>
</comment>
<keyword evidence="3" id="KW-0677">Repeat</keyword>
<dbReference type="InterPro" id="IPR001881">
    <property type="entry name" value="EGF-like_Ca-bd_dom"/>
</dbReference>
<feature type="domain" description="EGF-like" evidence="6">
    <location>
        <begin position="79"/>
        <end position="117"/>
    </location>
</feature>
<dbReference type="AlphaFoldDB" id="A0A183FFJ8"/>
<evidence type="ECO:0000256" key="4">
    <source>
        <dbReference type="ARBA" id="ARBA00023157"/>
    </source>
</evidence>
<evidence type="ECO:0000256" key="5">
    <source>
        <dbReference type="PROSITE-ProRule" id="PRU00076"/>
    </source>
</evidence>
<dbReference type="Pfam" id="PF07645">
    <property type="entry name" value="EGF_CA"/>
    <property type="match status" value="2"/>
</dbReference>
<evidence type="ECO:0000313" key="7">
    <source>
        <dbReference type="Proteomes" id="UP000050761"/>
    </source>
</evidence>
<dbReference type="SMART" id="SM00179">
    <property type="entry name" value="EGF_CA"/>
    <property type="match status" value="2"/>
</dbReference>
<dbReference type="InterPro" id="IPR052235">
    <property type="entry name" value="Nephronectin_domain"/>
</dbReference>
<keyword evidence="2" id="KW-0732">Signal</keyword>
<evidence type="ECO:0000256" key="1">
    <source>
        <dbReference type="ARBA" id="ARBA00022536"/>
    </source>
</evidence>
<dbReference type="PANTHER" id="PTHR24050:SF28">
    <property type="entry name" value="UROMODULIN-LIKE"/>
    <property type="match status" value="1"/>
</dbReference>
<reference evidence="8" key="1">
    <citation type="submission" date="2019-09" db="UniProtKB">
        <authorList>
            <consortium name="WormBaseParasite"/>
        </authorList>
    </citation>
    <scope>IDENTIFICATION</scope>
</reference>
<sequence length="146" mass="15467">LKCCTSTSATLKVTPLPIQASAAVLVSVVNECSEARLNDCSPNARCVDKAIGYSCRCVPGFADTSPARARRPGRVCTALVNECTTRQHDCDPSAVCRDEAVGFRCHCPFGFADASPEPSKPGRLCLQSELEQLSSAAASAEREVCQ</sequence>
<dbReference type="InterPro" id="IPR049883">
    <property type="entry name" value="NOTCH1_EGF-like"/>
</dbReference>
<evidence type="ECO:0000259" key="6">
    <source>
        <dbReference type="PROSITE" id="PS50026"/>
    </source>
</evidence>
<dbReference type="SUPFAM" id="SSF57196">
    <property type="entry name" value="EGF/Laminin"/>
    <property type="match status" value="2"/>
</dbReference>
<dbReference type="SMART" id="SM00181">
    <property type="entry name" value="EGF"/>
    <property type="match status" value="2"/>
</dbReference>
<organism evidence="7 8">
    <name type="scientific">Heligmosomoides polygyrus</name>
    <name type="common">Parasitic roundworm</name>
    <dbReference type="NCBI Taxonomy" id="6339"/>
    <lineage>
        <taxon>Eukaryota</taxon>
        <taxon>Metazoa</taxon>
        <taxon>Ecdysozoa</taxon>
        <taxon>Nematoda</taxon>
        <taxon>Chromadorea</taxon>
        <taxon>Rhabditida</taxon>
        <taxon>Rhabditina</taxon>
        <taxon>Rhabditomorpha</taxon>
        <taxon>Strongyloidea</taxon>
        <taxon>Heligmosomidae</taxon>
        <taxon>Heligmosomoides</taxon>
    </lineage>
</organism>
<dbReference type="Proteomes" id="UP000050761">
    <property type="component" value="Unassembled WGS sequence"/>
</dbReference>
<protein>
    <submittedName>
        <fullName evidence="8">EGF-like domain-containing protein</fullName>
    </submittedName>
</protein>
<dbReference type="PROSITE" id="PS50026">
    <property type="entry name" value="EGF_3"/>
    <property type="match status" value="2"/>
</dbReference>
<evidence type="ECO:0000256" key="2">
    <source>
        <dbReference type="ARBA" id="ARBA00022729"/>
    </source>
</evidence>
<dbReference type="PANTHER" id="PTHR24050">
    <property type="entry name" value="PA14 DOMAIN-CONTAINING PROTEIN"/>
    <property type="match status" value="1"/>
</dbReference>
<dbReference type="WBParaSite" id="HPBE_0000530801-mRNA-1">
    <property type="protein sequence ID" value="HPBE_0000530801-mRNA-1"/>
    <property type="gene ID" value="HPBE_0000530801"/>
</dbReference>
<keyword evidence="1 5" id="KW-0245">EGF-like domain</keyword>
<accession>A0A183FFJ8</accession>
<proteinExistence type="predicted"/>
<name>A0A183FFJ8_HELPZ</name>
<dbReference type="Gene3D" id="2.10.25.10">
    <property type="entry name" value="Laminin"/>
    <property type="match status" value="2"/>
</dbReference>
<dbReference type="InterPro" id="IPR000152">
    <property type="entry name" value="EGF-type_Asp/Asn_hydroxyl_site"/>
</dbReference>
<dbReference type="GO" id="GO:0005509">
    <property type="term" value="F:calcium ion binding"/>
    <property type="evidence" value="ECO:0007669"/>
    <property type="project" value="InterPro"/>
</dbReference>